<sequence>MEQARKWWEKSFPDSVITGAGLPKIDTMKLFWESIFPPLALLSDYITNTDQYWKKMQRIMTQMSDNQDIPCPFQKLKLFILAFYEFVQKIDLSLNSKSKKLDYLQLIKFLECMPKSYEPHSLIWNIPAAVGHPESLLVLLDLLHTSKHWIWNALMNCDGVDDLLFDRLSPYISPLSKYSNSELKYYKLLAIDIVTITFMHNPRFPDPFDSLFSRYLNVMKNGSVEESIHCFRSLTLIFEKLRSQIGTGHLCNYMKDFAGTAISIHFLRRMFVTFLLSLKLPNLSVSFISRLLLQNNPDHNDIDFITTHLIPNNNHEKHTSIVLKMLSLAVTDMIISRSIIKSLNSLRKLFDSHIPIICTFIQNAVGFVIIAQANETCARHVSMIFDLLKALLNLNQDWLKNEVMKGAAILLASQKVPLAFANSLKPSMHCDKAELVKWEKMANNISFNDMMLLIENIKDDKGQKPAPPTIGVRSAPPRNFPKPIPGPSMSSHVPKAKPKGREVMKPFVRNSQSKYLRSTYRSNQS</sequence>
<evidence type="ECO:0000256" key="1">
    <source>
        <dbReference type="SAM" id="MobiDB-lite"/>
    </source>
</evidence>
<keyword evidence="3" id="KW-1185">Reference proteome</keyword>
<dbReference type="GeneID" id="94827913"/>
<comment type="caution">
    <text evidence="2">The sequence shown here is derived from an EMBL/GenBank/DDBJ whole genome shotgun (WGS) entry which is preliminary data.</text>
</comment>
<evidence type="ECO:0000313" key="3">
    <source>
        <dbReference type="Proteomes" id="UP000179807"/>
    </source>
</evidence>
<protein>
    <submittedName>
        <fullName evidence="2">Uncharacterized protein</fullName>
    </submittedName>
</protein>
<dbReference type="AlphaFoldDB" id="A0A1J4K0Z2"/>
<dbReference type="VEuPathDB" id="TrichDB:TRFO_06627"/>
<evidence type="ECO:0000313" key="2">
    <source>
        <dbReference type="EMBL" id="OHT03412.1"/>
    </source>
</evidence>
<proteinExistence type="predicted"/>
<dbReference type="RefSeq" id="XP_068356548.1">
    <property type="nucleotide sequence ID" value="XM_068493209.1"/>
</dbReference>
<name>A0A1J4K0Z2_9EUKA</name>
<dbReference type="EMBL" id="MLAK01000827">
    <property type="protein sequence ID" value="OHT03412.1"/>
    <property type="molecule type" value="Genomic_DNA"/>
</dbReference>
<reference evidence="2" key="1">
    <citation type="submission" date="2016-10" db="EMBL/GenBank/DDBJ databases">
        <authorList>
            <person name="Benchimol M."/>
            <person name="Almeida L.G."/>
            <person name="Vasconcelos A.T."/>
            <person name="Perreira-Neves A."/>
            <person name="Rosa I.A."/>
            <person name="Tasca T."/>
            <person name="Bogo M.R."/>
            <person name="de Souza W."/>
        </authorList>
    </citation>
    <scope>NUCLEOTIDE SEQUENCE [LARGE SCALE GENOMIC DNA]</scope>
    <source>
        <strain evidence="2">K</strain>
    </source>
</reference>
<feature type="region of interest" description="Disordered" evidence="1">
    <location>
        <begin position="461"/>
        <end position="525"/>
    </location>
</feature>
<feature type="compositionally biased region" description="Polar residues" evidence="1">
    <location>
        <begin position="509"/>
        <end position="525"/>
    </location>
</feature>
<dbReference type="OrthoDB" id="10661405at2759"/>
<accession>A0A1J4K0Z2</accession>
<dbReference type="Proteomes" id="UP000179807">
    <property type="component" value="Unassembled WGS sequence"/>
</dbReference>
<organism evidence="2 3">
    <name type="scientific">Tritrichomonas foetus</name>
    <dbReference type="NCBI Taxonomy" id="1144522"/>
    <lineage>
        <taxon>Eukaryota</taxon>
        <taxon>Metamonada</taxon>
        <taxon>Parabasalia</taxon>
        <taxon>Tritrichomonadida</taxon>
        <taxon>Tritrichomonadidae</taxon>
        <taxon>Tritrichomonas</taxon>
    </lineage>
</organism>
<gene>
    <name evidence="2" type="ORF">TRFO_06627</name>
</gene>